<dbReference type="Gene3D" id="1.10.101.10">
    <property type="entry name" value="PGBD-like superfamily/PGBD"/>
    <property type="match status" value="1"/>
</dbReference>
<dbReference type="SUPFAM" id="SSF47090">
    <property type="entry name" value="PGBD-like"/>
    <property type="match status" value="1"/>
</dbReference>
<accession>A0A402DDG2</accession>
<evidence type="ECO:0000259" key="3">
    <source>
        <dbReference type="Pfam" id="PF01464"/>
    </source>
</evidence>
<dbReference type="AlphaFoldDB" id="A0A402DDG2"/>
<dbReference type="InterPro" id="IPR008258">
    <property type="entry name" value="Transglycosylase_SLT_dom_1"/>
</dbReference>
<name>A0A402DDG2_MICAE</name>
<feature type="domain" description="Peptidoglycan binding-like" evidence="4">
    <location>
        <begin position="21"/>
        <end position="74"/>
    </location>
</feature>
<dbReference type="Pfam" id="PF01464">
    <property type="entry name" value="SLT"/>
    <property type="match status" value="1"/>
</dbReference>
<dbReference type="GO" id="GO:0050830">
    <property type="term" value="P:defense response to Gram-positive bacterium"/>
    <property type="evidence" value="ECO:0007669"/>
    <property type="project" value="TreeGrafter"/>
</dbReference>
<dbReference type="EMBL" id="BIFY01000031">
    <property type="protein sequence ID" value="GCE60223.1"/>
    <property type="molecule type" value="Genomic_DNA"/>
</dbReference>
<sequence length="256" mass="28328">MIGPTLRLFDGFDHTSPQLRDEVMELQELLNAKGIAVVIDGFFGQATEMAVKQFQRSRGLDDDGIVGPLTWAALSDEQPPNLELVFTTTIARNDASMLRQLEAAQQFRAFIEEGANQQGFPIAVIAGIGSRESHWGLLLNPPGPSGTGDFGHGRGLMQIDDRAFPQFISTGKWKEPRENILFGCQVLADNRAFMQRRTNLQGKELIRAALAAYNSGPGNALRALRDRGDVDFFTANRDYGKDTLSRAGWFQLRGWS</sequence>
<dbReference type="SUPFAM" id="SSF53955">
    <property type="entry name" value="Lysozyme-like"/>
    <property type="match status" value="1"/>
</dbReference>
<dbReference type="InterPro" id="IPR036366">
    <property type="entry name" value="PGBDSf"/>
</dbReference>
<protein>
    <recommendedName>
        <fullName evidence="1">Lysozyme g</fullName>
    </recommendedName>
    <alternativeName>
        <fullName evidence="2">1,4-beta-N-acetylmuramidase</fullName>
    </alternativeName>
</protein>
<proteinExistence type="predicted"/>
<dbReference type="GO" id="GO:0003796">
    <property type="term" value="F:lysozyme activity"/>
    <property type="evidence" value="ECO:0007669"/>
    <property type="project" value="TreeGrafter"/>
</dbReference>
<gene>
    <name evidence="5" type="ORF">MiAbB_02143</name>
</gene>
<dbReference type="Pfam" id="PF01471">
    <property type="entry name" value="PG_binding_1"/>
    <property type="match status" value="1"/>
</dbReference>
<evidence type="ECO:0000256" key="2">
    <source>
        <dbReference type="ARBA" id="ARBA00031262"/>
    </source>
</evidence>
<evidence type="ECO:0000259" key="4">
    <source>
        <dbReference type="Pfam" id="PF01471"/>
    </source>
</evidence>
<dbReference type="InterPro" id="IPR002477">
    <property type="entry name" value="Peptidoglycan-bd-like"/>
</dbReference>
<dbReference type="Gene3D" id="1.10.530.10">
    <property type="match status" value="1"/>
</dbReference>
<dbReference type="Proteomes" id="UP000289660">
    <property type="component" value="Unassembled WGS sequence"/>
</dbReference>
<dbReference type="GO" id="GO:0005576">
    <property type="term" value="C:extracellular region"/>
    <property type="evidence" value="ECO:0007669"/>
    <property type="project" value="TreeGrafter"/>
</dbReference>
<organism evidence="5 6">
    <name type="scientific">Microcystis aeruginosa NIES-4285</name>
    <dbReference type="NCBI Taxonomy" id="2497681"/>
    <lineage>
        <taxon>Bacteria</taxon>
        <taxon>Bacillati</taxon>
        <taxon>Cyanobacteriota</taxon>
        <taxon>Cyanophyceae</taxon>
        <taxon>Oscillatoriophycideae</taxon>
        <taxon>Chroococcales</taxon>
        <taxon>Microcystaceae</taxon>
        <taxon>Microcystis</taxon>
    </lineage>
</organism>
<feature type="domain" description="Transglycosylase SLT" evidence="3">
    <location>
        <begin position="111"/>
        <end position="231"/>
    </location>
</feature>
<evidence type="ECO:0000256" key="1">
    <source>
        <dbReference type="ARBA" id="ARBA00016485"/>
    </source>
</evidence>
<dbReference type="PANTHER" id="PTHR31698:SF8">
    <property type="entry name" value="LYSOZYME G-RELATED"/>
    <property type="match status" value="1"/>
</dbReference>
<reference evidence="6" key="1">
    <citation type="submission" date="2018-12" db="EMBL/GenBank/DDBJ databases">
        <title>Genome sequence of Microcystis aeruginosa NIES-4285.</title>
        <authorList>
            <person name="Tanabe Y."/>
        </authorList>
    </citation>
    <scope>NUCLEOTIDE SEQUENCE [LARGE SCALE GENOMIC DNA]</scope>
    <source>
        <strain evidence="6">NIES-4285</strain>
    </source>
</reference>
<dbReference type="PANTHER" id="PTHR31698">
    <property type="entry name" value="LYSOZYME G FAMILY MEMBER"/>
    <property type="match status" value="1"/>
</dbReference>
<comment type="caution">
    <text evidence="5">The sequence shown here is derived from an EMBL/GenBank/DDBJ whole genome shotgun (WGS) entry which is preliminary data.</text>
</comment>
<dbReference type="InterPro" id="IPR023346">
    <property type="entry name" value="Lysozyme-like_dom_sf"/>
</dbReference>
<dbReference type="RefSeq" id="WP_130757240.1">
    <property type="nucleotide sequence ID" value="NZ_BIFY01000031.1"/>
</dbReference>
<evidence type="ECO:0000313" key="6">
    <source>
        <dbReference type="Proteomes" id="UP000289660"/>
    </source>
</evidence>
<dbReference type="InterPro" id="IPR036365">
    <property type="entry name" value="PGBD-like_sf"/>
</dbReference>
<evidence type="ECO:0000313" key="5">
    <source>
        <dbReference type="EMBL" id="GCE60223.1"/>
    </source>
</evidence>